<sequence>MKKYTRVLFLLALPMIFATGCAEGVTSPDEQLRGVPADEGGEEDTPCVEDDCPPIAPLLEGECDNWMECENVDDVCQWVFYEECVEPDPEPEPEPEPDPDRERPCETEHQDAPV</sequence>
<protein>
    <recommendedName>
        <fullName evidence="5">Kazal-like domain-containing protein</fullName>
    </recommendedName>
</protein>
<evidence type="ECO:0000256" key="1">
    <source>
        <dbReference type="SAM" id="MobiDB-lite"/>
    </source>
</evidence>
<feature type="signal peptide" evidence="2">
    <location>
        <begin position="1"/>
        <end position="22"/>
    </location>
</feature>
<reference evidence="3 4" key="1">
    <citation type="submission" date="2018-03" db="EMBL/GenBank/DDBJ databases">
        <title>Draft Genome Sequences of the Obligatory Marine Myxobacteria Enhygromyxa salina SWB005.</title>
        <authorList>
            <person name="Poehlein A."/>
            <person name="Moghaddam J.A."/>
            <person name="Harms H."/>
            <person name="Alanjari M."/>
            <person name="Koenig G.M."/>
            <person name="Daniel R."/>
            <person name="Schaeberle T.F."/>
        </authorList>
    </citation>
    <scope>NUCLEOTIDE SEQUENCE [LARGE SCALE GENOMIC DNA]</scope>
    <source>
        <strain evidence="3 4">SWB005</strain>
    </source>
</reference>
<name>A0A2S9XC92_9BACT</name>
<dbReference type="Proteomes" id="UP000237968">
    <property type="component" value="Unassembled WGS sequence"/>
</dbReference>
<evidence type="ECO:0008006" key="5">
    <source>
        <dbReference type="Google" id="ProtNLM"/>
    </source>
</evidence>
<gene>
    <name evidence="3" type="ORF">ENSA5_65020</name>
</gene>
<feature type="region of interest" description="Disordered" evidence="1">
    <location>
        <begin position="85"/>
        <end position="114"/>
    </location>
</feature>
<dbReference type="EMBL" id="PVNK01000281">
    <property type="protein sequence ID" value="PRP90483.1"/>
    <property type="molecule type" value="Genomic_DNA"/>
</dbReference>
<keyword evidence="2" id="KW-0732">Signal</keyword>
<feature type="compositionally biased region" description="Basic and acidic residues" evidence="1">
    <location>
        <begin position="98"/>
        <end position="114"/>
    </location>
</feature>
<dbReference type="PROSITE" id="PS51257">
    <property type="entry name" value="PROKAR_LIPOPROTEIN"/>
    <property type="match status" value="1"/>
</dbReference>
<evidence type="ECO:0000313" key="4">
    <source>
        <dbReference type="Proteomes" id="UP000237968"/>
    </source>
</evidence>
<feature type="chain" id="PRO_5015578740" description="Kazal-like domain-containing protein" evidence="2">
    <location>
        <begin position="23"/>
        <end position="114"/>
    </location>
</feature>
<organism evidence="3 4">
    <name type="scientific">Enhygromyxa salina</name>
    <dbReference type="NCBI Taxonomy" id="215803"/>
    <lineage>
        <taxon>Bacteria</taxon>
        <taxon>Pseudomonadati</taxon>
        <taxon>Myxococcota</taxon>
        <taxon>Polyangia</taxon>
        <taxon>Nannocystales</taxon>
        <taxon>Nannocystaceae</taxon>
        <taxon>Enhygromyxa</taxon>
    </lineage>
</organism>
<dbReference type="OrthoDB" id="9992348at2"/>
<feature type="region of interest" description="Disordered" evidence="1">
    <location>
        <begin position="26"/>
        <end position="49"/>
    </location>
</feature>
<feature type="compositionally biased region" description="Acidic residues" evidence="1">
    <location>
        <begin position="39"/>
        <end position="49"/>
    </location>
</feature>
<accession>A0A2S9XC92</accession>
<evidence type="ECO:0000256" key="2">
    <source>
        <dbReference type="SAM" id="SignalP"/>
    </source>
</evidence>
<feature type="compositionally biased region" description="Acidic residues" evidence="1">
    <location>
        <begin position="85"/>
        <end position="97"/>
    </location>
</feature>
<dbReference type="AlphaFoldDB" id="A0A2S9XC92"/>
<proteinExistence type="predicted"/>
<evidence type="ECO:0000313" key="3">
    <source>
        <dbReference type="EMBL" id="PRP90483.1"/>
    </source>
</evidence>
<comment type="caution">
    <text evidence="3">The sequence shown here is derived from an EMBL/GenBank/DDBJ whole genome shotgun (WGS) entry which is preliminary data.</text>
</comment>
<keyword evidence="4" id="KW-1185">Reference proteome</keyword>